<proteinExistence type="predicted"/>
<accession>A0A6I1MQN1</accession>
<gene>
    <name evidence="1" type="ORF">GBZ86_02405</name>
</gene>
<evidence type="ECO:0000313" key="1">
    <source>
        <dbReference type="EMBL" id="MPQ42609.1"/>
    </source>
</evidence>
<name>A0A6I1MQN1_9CLOT</name>
<protein>
    <submittedName>
        <fullName evidence="1">Uncharacterized protein</fullName>
    </submittedName>
</protein>
<comment type="caution">
    <text evidence="1">The sequence shown here is derived from an EMBL/GenBank/DDBJ whole genome shotgun (WGS) entry which is preliminary data.</text>
</comment>
<dbReference type="RefSeq" id="WP_152887398.1">
    <property type="nucleotide sequence ID" value="NZ_WHJC01000014.1"/>
</dbReference>
<dbReference type="EMBL" id="WHJC01000014">
    <property type="protein sequence ID" value="MPQ42609.1"/>
    <property type="molecule type" value="Genomic_DNA"/>
</dbReference>
<dbReference type="Proteomes" id="UP000430345">
    <property type="component" value="Unassembled WGS sequence"/>
</dbReference>
<keyword evidence="2" id="KW-1185">Reference proteome</keyword>
<dbReference type="AlphaFoldDB" id="A0A6I1MQN1"/>
<dbReference type="OrthoDB" id="1908132at2"/>
<evidence type="ECO:0000313" key="2">
    <source>
        <dbReference type="Proteomes" id="UP000430345"/>
    </source>
</evidence>
<sequence length="206" mass="23609">MAKEKLKKILKSNIFVGGLCFALGIAVMQGEKGIDITKERYSQLLEMERIVLQRGKTKTEHAGKKFEGIGENKPFSSDDTAYLIDKKGVKVMSLAIKNAQLTEERNEFSDVYADKVVKIEYVYENIGINNNLYLHEHNFKVYDKEGNVLEFYPMDIDKHPQSISKGKKCTAEMFFALNNVCNDLEIEFYENPFNDKPNAIFKVMAK</sequence>
<reference evidence="1 2" key="1">
    <citation type="submission" date="2019-10" db="EMBL/GenBank/DDBJ databases">
        <title>The Genome Sequence of Clostridium tarantellae Isolated from Fish Brain.</title>
        <authorList>
            <person name="Bano L."/>
            <person name="Kiel M."/>
            <person name="Sales G."/>
            <person name="Doxey A.C."/>
            <person name="Mansfield M.J."/>
            <person name="Schiavone M."/>
            <person name="Rossetto O."/>
            <person name="Pirazzini M."/>
            <person name="Dobrindt U."/>
            <person name="Montecucco C."/>
        </authorList>
    </citation>
    <scope>NUCLEOTIDE SEQUENCE [LARGE SCALE GENOMIC DNA]</scope>
    <source>
        <strain evidence="1 2">DSM 3997</strain>
    </source>
</reference>
<organism evidence="1 2">
    <name type="scientific">Clostridium tarantellae</name>
    <dbReference type="NCBI Taxonomy" id="39493"/>
    <lineage>
        <taxon>Bacteria</taxon>
        <taxon>Bacillati</taxon>
        <taxon>Bacillota</taxon>
        <taxon>Clostridia</taxon>
        <taxon>Eubacteriales</taxon>
        <taxon>Clostridiaceae</taxon>
        <taxon>Clostridium</taxon>
    </lineage>
</organism>